<feature type="transmembrane region" description="Helical" evidence="6">
    <location>
        <begin position="84"/>
        <end position="104"/>
    </location>
</feature>
<accession>A0A7L4MTT2</accession>
<evidence type="ECO:0000313" key="7">
    <source>
        <dbReference type="EMBL" id="NXY81096.1"/>
    </source>
</evidence>
<evidence type="ECO:0000256" key="5">
    <source>
        <dbReference type="ARBA" id="ARBA00023136"/>
    </source>
</evidence>
<keyword evidence="5 6" id="KW-0472">Membrane</keyword>
<dbReference type="Proteomes" id="UP000586704">
    <property type="component" value="Unassembled WGS sequence"/>
</dbReference>
<comment type="subcellular location">
    <subcellularLocation>
        <location evidence="1">Membrane</location>
        <topology evidence="1">Multi-pass membrane protein</topology>
    </subcellularLocation>
</comment>
<keyword evidence="8" id="KW-1185">Reference proteome</keyword>
<protein>
    <submittedName>
        <fullName evidence="7">M4A15 protein</fullName>
    </submittedName>
</protein>
<proteinExistence type="inferred from homology"/>
<dbReference type="InterPro" id="IPR007237">
    <property type="entry name" value="CD20-like"/>
</dbReference>
<evidence type="ECO:0000256" key="1">
    <source>
        <dbReference type="ARBA" id="ARBA00004141"/>
    </source>
</evidence>
<reference evidence="7 8" key="1">
    <citation type="submission" date="2020-02" db="EMBL/GenBank/DDBJ databases">
        <title>Bird 10,000 Genomes (B10K) Project - Family phase.</title>
        <authorList>
            <person name="Zhang G."/>
        </authorList>
    </citation>
    <scope>NUCLEOTIDE SEQUENCE [LARGE SCALE GENOMIC DNA]</scope>
    <source>
        <strain evidence="7">B10K-DU-013-51</strain>
        <tissue evidence="7">Mixed tissue sample</tissue>
    </source>
</reference>
<feature type="non-terminal residue" evidence="7">
    <location>
        <position position="1"/>
    </location>
</feature>
<dbReference type="PANTHER" id="PTHR23320">
    <property type="entry name" value="MEMBRANE-SPANNING 4-DOMAINS SUBFAMILY A MS4A -RELATED"/>
    <property type="match status" value="1"/>
</dbReference>
<keyword evidence="3 6" id="KW-0812">Transmembrane</keyword>
<evidence type="ECO:0000256" key="2">
    <source>
        <dbReference type="ARBA" id="ARBA00009565"/>
    </source>
</evidence>
<dbReference type="InterPro" id="IPR030417">
    <property type="entry name" value="MS4A"/>
</dbReference>
<dbReference type="PANTHER" id="PTHR23320:SF128">
    <property type="entry name" value="MEMBRANE-SPANNING 4-DOMAINS SUBFAMILY A MEMBER 4A"/>
    <property type="match status" value="1"/>
</dbReference>
<evidence type="ECO:0000313" key="8">
    <source>
        <dbReference type="Proteomes" id="UP000586704"/>
    </source>
</evidence>
<feature type="transmembrane region" description="Helical" evidence="6">
    <location>
        <begin position="113"/>
        <end position="135"/>
    </location>
</feature>
<evidence type="ECO:0000256" key="6">
    <source>
        <dbReference type="SAM" id="Phobius"/>
    </source>
</evidence>
<name>A0A7L4MTT2_9AVES</name>
<keyword evidence="4 6" id="KW-1133">Transmembrane helix</keyword>
<feature type="non-terminal residue" evidence="7">
    <location>
        <position position="211"/>
    </location>
</feature>
<dbReference type="AlphaFoldDB" id="A0A7L4MTT2"/>
<dbReference type="EMBL" id="VYZU01002020">
    <property type="protein sequence ID" value="NXY81096.1"/>
    <property type="molecule type" value="Genomic_DNA"/>
</dbReference>
<feature type="transmembrane region" description="Helical" evidence="6">
    <location>
        <begin position="175"/>
        <end position="198"/>
    </location>
</feature>
<gene>
    <name evidence="7" type="primary">Ms4a15</name>
    <name evidence="7" type="ORF">CEYCYA_R12550</name>
</gene>
<comment type="caution">
    <text evidence="7">The sequence shown here is derived from an EMBL/GenBank/DDBJ whole genome shotgun (WGS) entry which is preliminary data.</text>
</comment>
<organism evidence="7 8">
    <name type="scientific">Ceyx cyanopectus</name>
    <name type="common">Indigo-banded kingfisher</name>
    <dbReference type="NCBI Taxonomy" id="390723"/>
    <lineage>
        <taxon>Eukaryota</taxon>
        <taxon>Metazoa</taxon>
        <taxon>Chordata</taxon>
        <taxon>Craniata</taxon>
        <taxon>Vertebrata</taxon>
        <taxon>Euteleostomi</taxon>
        <taxon>Archelosauria</taxon>
        <taxon>Archosauria</taxon>
        <taxon>Dinosauria</taxon>
        <taxon>Saurischia</taxon>
        <taxon>Theropoda</taxon>
        <taxon>Coelurosauria</taxon>
        <taxon>Aves</taxon>
        <taxon>Neognathae</taxon>
        <taxon>Neoaves</taxon>
        <taxon>Telluraves</taxon>
        <taxon>Coraciimorphae</taxon>
        <taxon>Coraciiformes</taxon>
        <taxon>Alcedinidae</taxon>
        <taxon>Ceyx</taxon>
    </lineage>
</organism>
<dbReference type="OrthoDB" id="10071849at2759"/>
<dbReference type="GO" id="GO:0016020">
    <property type="term" value="C:membrane"/>
    <property type="evidence" value="ECO:0007669"/>
    <property type="project" value="UniProtKB-SubCell"/>
</dbReference>
<evidence type="ECO:0000256" key="4">
    <source>
        <dbReference type="ARBA" id="ARBA00022989"/>
    </source>
</evidence>
<feature type="transmembrane region" description="Helical" evidence="6">
    <location>
        <begin position="53"/>
        <end position="72"/>
    </location>
</feature>
<dbReference type="Pfam" id="PF04103">
    <property type="entry name" value="CD20"/>
    <property type="match status" value="1"/>
</dbReference>
<sequence>MAASTVTDSGGVRIITEVIPATDPRAAQLGVSSKAPSPTSIQARSFRRAQPKVLGTIHIFTGITHICLGLILTLSEHPMPSLPVASGIFFWLGVLLLLSGSLLVESEKRDNILLLKSCCVVNTGVMLSTVVATLLHSTAITRPSPPCEAKGPYSPKPDWCFRVETKMLSDGLDSVLLIFSLLEFCVAVAAVAFGYEAFRQHDYRPMVRGDG</sequence>
<comment type="similarity">
    <text evidence="2">Belongs to the MS4A family.</text>
</comment>
<evidence type="ECO:0000256" key="3">
    <source>
        <dbReference type="ARBA" id="ARBA00022692"/>
    </source>
</evidence>